<dbReference type="Gene3D" id="1.10.10.60">
    <property type="entry name" value="Homeodomain-like"/>
    <property type="match status" value="1"/>
</dbReference>
<dbReference type="VEuPathDB" id="FungiDB:PC110_g10560"/>
<feature type="domain" description="Tc3 transposase DNA binding" evidence="2">
    <location>
        <begin position="4"/>
        <end position="44"/>
    </location>
</feature>
<accession>A0A8T1JY83</accession>
<evidence type="ECO:0000259" key="2">
    <source>
        <dbReference type="Pfam" id="PF11427"/>
    </source>
</evidence>
<feature type="region of interest" description="Disordered" evidence="1">
    <location>
        <begin position="29"/>
        <end position="121"/>
    </location>
</feature>
<dbReference type="EMBL" id="RCMK01001543">
    <property type="protein sequence ID" value="KAG2892247.1"/>
    <property type="molecule type" value="Genomic_DNA"/>
</dbReference>
<name>A0A8T1JY83_9STRA</name>
<protein>
    <recommendedName>
        <fullName evidence="2">Tc3 transposase DNA binding domain-containing protein</fullName>
    </recommendedName>
</protein>
<dbReference type="Proteomes" id="UP000736787">
    <property type="component" value="Unassembled WGS sequence"/>
</dbReference>
<reference evidence="4" key="1">
    <citation type="submission" date="2018-05" db="EMBL/GenBank/DDBJ databases">
        <title>Effector identification in a new, highly contiguous assembly of the strawberry crown rot pathogen Phytophthora cactorum.</title>
        <authorList>
            <person name="Armitage A.D."/>
            <person name="Nellist C.F."/>
            <person name="Bates H."/>
            <person name="Vickerstaff R.J."/>
            <person name="Harrison R.J."/>
        </authorList>
    </citation>
    <scope>NUCLEOTIDE SEQUENCE</scope>
    <source>
        <strain evidence="3">4040</strain>
        <strain evidence="4">P421</strain>
    </source>
</reference>
<dbReference type="Proteomes" id="UP000760860">
    <property type="component" value="Unassembled WGS sequence"/>
</dbReference>
<sequence>MGFGKALTDKEHWWIIGLHDGGVSLHEISRKTGRSRTSVRKAIKTERGPQSNSGGDKPSAGWRPAVTEREVRLLGNRRTLRCGGQDQKWDQGIGTHRAEDPTSYGPSGLYQDGLHSASHSG</sequence>
<feature type="compositionally biased region" description="Basic residues" evidence="1">
    <location>
        <begin position="31"/>
        <end position="42"/>
    </location>
</feature>
<evidence type="ECO:0000313" key="4">
    <source>
        <dbReference type="EMBL" id="KAG3199563.1"/>
    </source>
</evidence>
<evidence type="ECO:0000313" key="3">
    <source>
        <dbReference type="EMBL" id="KAG2892247.1"/>
    </source>
</evidence>
<dbReference type="EMBL" id="RCMV01003225">
    <property type="protein sequence ID" value="KAG3199563.1"/>
    <property type="molecule type" value="Genomic_DNA"/>
</dbReference>
<dbReference type="InterPro" id="IPR025898">
    <property type="entry name" value="Tc3_transposase_DNA-bd_dom"/>
</dbReference>
<dbReference type="AlphaFoldDB" id="A0A8T1JY83"/>
<evidence type="ECO:0000256" key="1">
    <source>
        <dbReference type="SAM" id="MobiDB-lite"/>
    </source>
</evidence>
<comment type="caution">
    <text evidence="4">The sequence shown here is derived from an EMBL/GenBank/DDBJ whole genome shotgun (WGS) entry which is preliminary data.</text>
</comment>
<evidence type="ECO:0000313" key="5">
    <source>
        <dbReference type="Proteomes" id="UP000760860"/>
    </source>
</evidence>
<proteinExistence type="predicted"/>
<dbReference type="GO" id="GO:0003677">
    <property type="term" value="F:DNA binding"/>
    <property type="evidence" value="ECO:0007669"/>
    <property type="project" value="InterPro"/>
</dbReference>
<dbReference type="Pfam" id="PF11427">
    <property type="entry name" value="HTH_Tnp_Tc3_1"/>
    <property type="match status" value="1"/>
</dbReference>
<gene>
    <name evidence="3" type="ORF">PC117_g24043</name>
    <name evidence="4" type="ORF">PC129_g24069</name>
</gene>
<organism evidence="4 5">
    <name type="scientific">Phytophthora cactorum</name>
    <dbReference type="NCBI Taxonomy" id="29920"/>
    <lineage>
        <taxon>Eukaryota</taxon>
        <taxon>Sar</taxon>
        <taxon>Stramenopiles</taxon>
        <taxon>Oomycota</taxon>
        <taxon>Peronosporomycetes</taxon>
        <taxon>Peronosporales</taxon>
        <taxon>Peronosporaceae</taxon>
        <taxon>Phytophthora</taxon>
    </lineage>
</organism>